<dbReference type="Proteomes" id="UP000261875">
    <property type="component" value="Chromosome"/>
</dbReference>
<organism evidence="1 2">
    <name type="scientific">Candidatus Fukatsuia symbiotica</name>
    <dbReference type="NCBI Taxonomy" id="1878942"/>
    <lineage>
        <taxon>Bacteria</taxon>
        <taxon>Pseudomonadati</taxon>
        <taxon>Pseudomonadota</taxon>
        <taxon>Gammaproteobacteria</taxon>
        <taxon>Enterobacterales</taxon>
        <taxon>Yersiniaceae</taxon>
        <taxon>Candidatus Fukatsuia</taxon>
    </lineage>
</organism>
<dbReference type="AlphaFoldDB" id="A0A2Y9CKD0"/>
<dbReference type="KEGG" id="fsm:CCS41_00445"/>
<name>A0A2Y9CKD0_9GAMM</name>
<dbReference type="EMBL" id="CP021659">
    <property type="protein sequence ID" value="AWK13307.1"/>
    <property type="molecule type" value="Genomic_DNA"/>
</dbReference>
<protein>
    <submittedName>
        <fullName evidence="1">Uncharacterized protein</fullName>
    </submittedName>
</protein>
<proteinExistence type="predicted"/>
<evidence type="ECO:0000313" key="2">
    <source>
        <dbReference type="Proteomes" id="UP000261875"/>
    </source>
</evidence>
<sequence length="223" mass="25172">MLQPTENTQPQNNPESLARLSFQSFLGRETTDAASLSIKLNEVLNKIPKNGFLSAGVNGEVFELCKEKIQESPLNLKSSGELITYLMTNGIDVNDTFTTAVFLIANNLDFVLQNTKDEISKNIATYLDNIGLNLPEESVSLVNHIMIAFFYKENMLKQVTPEKYLSAYEEARDRGNITQETYAIETEGLSLLKQGIPFKEVATRLEIKESDMAEYFRKKMLLI</sequence>
<dbReference type="RefSeq" id="WP_119797016.1">
    <property type="nucleotide sequence ID" value="NZ_CP021659.1"/>
</dbReference>
<gene>
    <name evidence="1" type="ORF">CCS41_00445</name>
</gene>
<reference evidence="1 2" key="1">
    <citation type="submission" date="2017-05" db="EMBL/GenBank/DDBJ databases">
        <title>Genome sequence of Candidatus Fukatsuia symbiotica and Candidatus Hamiltonella defensa from Acyrthosiphon pisum strain 5D.</title>
        <authorList>
            <person name="Patel V.A."/>
            <person name="Chevignon G."/>
            <person name="Russell J.A."/>
            <person name="Oliver K.M."/>
        </authorList>
    </citation>
    <scope>NUCLEOTIDE SEQUENCE [LARGE SCALE GENOMIC DNA]</scope>
    <source>
        <strain evidence="1 2">5D</strain>
    </source>
</reference>
<keyword evidence="2" id="KW-1185">Reference proteome</keyword>
<accession>A0A2Y9CKD0</accession>
<evidence type="ECO:0000313" key="1">
    <source>
        <dbReference type="EMBL" id="AWK13307.1"/>
    </source>
</evidence>